<dbReference type="InterPro" id="IPR009081">
    <property type="entry name" value="PP-bd_ACP"/>
</dbReference>
<dbReference type="Proteomes" id="UP001596496">
    <property type="component" value="Unassembled WGS sequence"/>
</dbReference>
<feature type="domain" description="Carrier" evidence="1">
    <location>
        <begin position="9"/>
        <end position="88"/>
    </location>
</feature>
<accession>A0ABW2PHK4</accession>
<sequence length="107" mass="11821">MNTVSHAGRSVTDRLEEFVRELGRVAEDDGDFNRQVHLFQAGYLDSLGVESLIVFIEDEFDIELSDESLNSPGFSTIDGISAIIDAELRAKGGAHAREPRTVRGEQQ</sequence>
<dbReference type="InterPro" id="IPR036736">
    <property type="entry name" value="ACP-like_sf"/>
</dbReference>
<proteinExistence type="predicted"/>
<dbReference type="RefSeq" id="WP_380830802.1">
    <property type="nucleotide sequence ID" value="NZ_JBHTCG010000034.1"/>
</dbReference>
<organism evidence="2 3">
    <name type="scientific">Sphaerisporangium rhizosphaerae</name>
    <dbReference type="NCBI Taxonomy" id="2269375"/>
    <lineage>
        <taxon>Bacteria</taxon>
        <taxon>Bacillati</taxon>
        <taxon>Actinomycetota</taxon>
        <taxon>Actinomycetes</taxon>
        <taxon>Streptosporangiales</taxon>
        <taxon>Streptosporangiaceae</taxon>
        <taxon>Sphaerisporangium</taxon>
    </lineage>
</organism>
<dbReference type="SUPFAM" id="SSF47336">
    <property type="entry name" value="ACP-like"/>
    <property type="match status" value="1"/>
</dbReference>
<dbReference type="EMBL" id="JBHTCG010000034">
    <property type="protein sequence ID" value="MFC7387128.1"/>
    <property type="molecule type" value="Genomic_DNA"/>
</dbReference>
<dbReference type="Gene3D" id="1.10.1200.10">
    <property type="entry name" value="ACP-like"/>
    <property type="match status" value="1"/>
</dbReference>
<reference evidence="3" key="1">
    <citation type="journal article" date="2019" name="Int. J. Syst. Evol. Microbiol.">
        <title>The Global Catalogue of Microorganisms (GCM) 10K type strain sequencing project: providing services to taxonomists for standard genome sequencing and annotation.</title>
        <authorList>
            <consortium name="The Broad Institute Genomics Platform"/>
            <consortium name="The Broad Institute Genome Sequencing Center for Infectious Disease"/>
            <person name="Wu L."/>
            <person name="Ma J."/>
        </authorList>
    </citation>
    <scope>NUCLEOTIDE SEQUENCE [LARGE SCALE GENOMIC DNA]</scope>
    <source>
        <strain evidence="3">CECT 7649</strain>
    </source>
</reference>
<evidence type="ECO:0000313" key="3">
    <source>
        <dbReference type="Proteomes" id="UP001596496"/>
    </source>
</evidence>
<protein>
    <recommendedName>
        <fullName evidence="1">Carrier domain-containing protein</fullName>
    </recommendedName>
</protein>
<name>A0ABW2PHK4_9ACTN</name>
<evidence type="ECO:0000259" key="1">
    <source>
        <dbReference type="PROSITE" id="PS50075"/>
    </source>
</evidence>
<keyword evidence="3" id="KW-1185">Reference proteome</keyword>
<dbReference type="PROSITE" id="PS50075">
    <property type="entry name" value="CARRIER"/>
    <property type="match status" value="1"/>
</dbReference>
<evidence type="ECO:0000313" key="2">
    <source>
        <dbReference type="EMBL" id="MFC7387128.1"/>
    </source>
</evidence>
<comment type="caution">
    <text evidence="2">The sequence shown here is derived from an EMBL/GenBank/DDBJ whole genome shotgun (WGS) entry which is preliminary data.</text>
</comment>
<gene>
    <name evidence="2" type="ORF">ACFQSB_33315</name>
</gene>